<keyword evidence="2 4" id="KW-0863">Zinc-finger</keyword>
<name>A0AAW1LQT5_SAPOF</name>
<evidence type="ECO:0000313" key="7">
    <source>
        <dbReference type="Proteomes" id="UP001443914"/>
    </source>
</evidence>
<dbReference type="GO" id="GO:0061630">
    <property type="term" value="F:ubiquitin protein ligase activity"/>
    <property type="evidence" value="ECO:0007669"/>
    <property type="project" value="TreeGrafter"/>
</dbReference>
<dbReference type="SUPFAM" id="SSF57850">
    <property type="entry name" value="RING/U-box"/>
    <property type="match status" value="1"/>
</dbReference>
<accession>A0AAW1LQT5</accession>
<keyword evidence="3" id="KW-0862">Zinc</keyword>
<evidence type="ECO:0000259" key="5">
    <source>
        <dbReference type="PROSITE" id="PS50089"/>
    </source>
</evidence>
<keyword evidence="7" id="KW-1185">Reference proteome</keyword>
<keyword evidence="1" id="KW-0479">Metal-binding</keyword>
<evidence type="ECO:0000256" key="2">
    <source>
        <dbReference type="ARBA" id="ARBA00022771"/>
    </source>
</evidence>
<reference evidence="6" key="1">
    <citation type="submission" date="2024-03" db="EMBL/GenBank/DDBJ databases">
        <title>WGS assembly of Saponaria officinalis var. Norfolk2.</title>
        <authorList>
            <person name="Jenkins J."/>
            <person name="Shu S."/>
            <person name="Grimwood J."/>
            <person name="Barry K."/>
            <person name="Goodstein D."/>
            <person name="Schmutz J."/>
            <person name="Leebens-Mack J."/>
            <person name="Osbourn A."/>
        </authorList>
    </citation>
    <scope>NUCLEOTIDE SEQUENCE [LARGE SCALE GENOMIC DNA]</scope>
    <source>
        <strain evidence="6">JIC</strain>
    </source>
</reference>
<dbReference type="GO" id="GO:0008270">
    <property type="term" value="F:zinc ion binding"/>
    <property type="evidence" value="ECO:0007669"/>
    <property type="project" value="UniProtKB-KW"/>
</dbReference>
<dbReference type="PROSITE" id="PS50089">
    <property type="entry name" value="ZF_RING_2"/>
    <property type="match status" value="1"/>
</dbReference>
<gene>
    <name evidence="6" type="ORF">RND81_04G192300</name>
</gene>
<dbReference type="PANTHER" id="PTHR45969:SF69">
    <property type="entry name" value="FINGER DOMAIN PROTEIN, PUTATIVE (AFU_ORTHOLOGUE AFUA_3G12190)-RELATED"/>
    <property type="match status" value="1"/>
</dbReference>
<evidence type="ECO:0000256" key="1">
    <source>
        <dbReference type="ARBA" id="ARBA00022723"/>
    </source>
</evidence>
<protein>
    <recommendedName>
        <fullName evidence="5">RING-type domain-containing protein</fullName>
    </recommendedName>
</protein>
<dbReference type="PANTHER" id="PTHR45969">
    <property type="entry name" value="RING ZINC FINGER PROTEIN-RELATED"/>
    <property type="match status" value="1"/>
</dbReference>
<comment type="caution">
    <text evidence="6">The sequence shown here is derived from an EMBL/GenBank/DDBJ whole genome shotgun (WGS) entry which is preliminary data.</text>
</comment>
<dbReference type="AlphaFoldDB" id="A0AAW1LQT5"/>
<dbReference type="SMART" id="SM00184">
    <property type="entry name" value="RING"/>
    <property type="match status" value="1"/>
</dbReference>
<dbReference type="GO" id="GO:0016567">
    <property type="term" value="P:protein ubiquitination"/>
    <property type="evidence" value="ECO:0007669"/>
    <property type="project" value="TreeGrafter"/>
</dbReference>
<dbReference type="Proteomes" id="UP001443914">
    <property type="component" value="Unassembled WGS sequence"/>
</dbReference>
<proteinExistence type="predicted"/>
<organism evidence="6 7">
    <name type="scientific">Saponaria officinalis</name>
    <name type="common">Common soapwort</name>
    <name type="synonym">Lychnis saponaria</name>
    <dbReference type="NCBI Taxonomy" id="3572"/>
    <lineage>
        <taxon>Eukaryota</taxon>
        <taxon>Viridiplantae</taxon>
        <taxon>Streptophyta</taxon>
        <taxon>Embryophyta</taxon>
        <taxon>Tracheophyta</taxon>
        <taxon>Spermatophyta</taxon>
        <taxon>Magnoliopsida</taxon>
        <taxon>eudicotyledons</taxon>
        <taxon>Gunneridae</taxon>
        <taxon>Pentapetalae</taxon>
        <taxon>Caryophyllales</taxon>
        <taxon>Caryophyllaceae</taxon>
        <taxon>Caryophylleae</taxon>
        <taxon>Saponaria</taxon>
    </lineage>
</organism>
<dbReference type="InterPro" id="IPR001841">
    <property type="entry name" value="Znf_RING"/>
</dbReference>
<evidence type="ECO:0000256" key="3">
    <source>
        <dbReference type="ARBA" id="ARBA00022833"/>
    </source>
</evidence>
<evidence type="ECO:0000256" key="4">
    <source>
        <dbReference type="PROSITE-ProRule" id="PRU00175"/>
    </source>
</evidence>
<feature type="domain" description="RING-type" evidence="5">
    <location>
        <begin position="16"/>
        <end position="61"/>
    </location>
</feature>
<dbReference type="InterPro" id="IPR013083">
    <property type="entry name" value="Znf_RING/FYVE/PHD"/>
</dbReference>
<dbReference type="EMBL" id="JBDFQZ010000004">
    <property type="protein sequence ID" value="KAK9735231.1"/>
    <property type="molecule type" value="Genomic_DNA"/>
</dbReference>
<sequence>MSSLQKQQGCHTDDDCAICYQSLEFEEEEDDSTVKLQCAHVFHQRCISQWFKLHLSCPLSRSLCLPPS</sequence>
<evidence type="ECO:0000313" key="6">
    <source>
        <dbReference type="EMBL" id="KAK9735231.1"/>
    </source>
</evidence>
<dbReference type="Pfam" id="PF13639">
    <property type="entry name" value="zf-RING_2"/>
    <property type="match status" value="1"/>
</dbReference>
<dbReference type="Gene3D" id="3.30.40.10">
    <property type="entry name" value="Zinc/RING finger domain, C3HC4 (zinc finger)"/>
    <property type="match status" value="1"/>
</dbReference>